<keyword evidence="2" id="KW-1185">Reference proteome</keyword>
<gene>
    <name evidence="1" type="ORF">EVAR_8972_1</name>
</gene>
<dbReference type="Proteomes" id="UP000299102">
    <property type="component" value="Unassembled WGS sequence"/>
</dbReference>
<dbReference type="OrthoDB" id="10017160at2759"/>
<dbReference type="AlphaFoldDB" id="A0A4C1WSU2"/>
<accession>A0A4C1WSU2</accession>
<evidence type="ECO:0000313" key="2">
    <source>
        <dbReference type="Proteomes" id="UP000299102"/>
    </source>
</evidence>
<name>A0A4C1WSU2_EUMVA</name>
<comment type="caution">
    <text evidence="1">The sequence shown here is derived from an EMBL/GenBank/DDBJ whole genome shotgun (WGS) entry which is preliminary data.</text>
</comment>
<dbReference type="EMBL" id="BGZK01000618">
    <property type="protein sequence ID" value="GBP53195.1"/>
    <property type="molecule type" value="Genomic_DNA"/>
</dbReference>
<dbReference type="PANTHER" id="PTHR46060">
    <property type="entry name" value="MARINER MOS1 TRANSPOSASE-LIKE PROTEIN"/>
    <property type="match status" value="1"/>
</dbReference>
<dbReference type="STRING" id="151549.A0A4C1WSU2"/>
<dbReference type="InterPro" id="IPR052709">
    <property type="entry name" value="Transposase-MT_Hybrid"/>
</dbReference>
<protein>
    <submittedName>
        <fullName evidence="1">Mariner Mos1 transposase</fullName>
    </submittedName>
</protein>
<evidence type="ECO:0000313" key="1">
    <source>
        <dbReference type="EMBL" id="GBP53195.1"/>
    </source>
</evidence>
<organism evidence="1 2">
    <name type="scientific">Eumeta variegata</name>
    <name type="common">Bagworm moth</name>
    <name type="synonym">Eumeta japonica</name>
    <dbReference type="NCBI Taxonomy" id="151549"/>
    <lineage>
        <taxon>Eukaryota</taxon>
        <taxon>Metazoa</taxon>
        <taxon>Ecdysozoa</taxon>
        <taxon>Arthropoda</taxon>
        <taxon>Hexapoda</taxon>
        <taxon>Insecta</taxon>
        <taxon>Pterygota</taxon>
        <taxon>Neoptera</taxon>
        <taxon>Endopterygota</taxon>
        <taxon>Lepidoptera</taxon>
        <taxon>Glossata</taxon>
        <taxon>Ditrysia</taxon>
        <taxon>Tineoidea</taxon>
        <taxon>Psychidae</taxon>
        <taxon>Oiketicinae</taxon>
        <taxon>Eumeta</taxon>
    </lineage>
</organism>
<proteinExistence type="predicted"/>
<dbReference type="GO" id="GO:0003676">
    <property type="term" value="F:nucleic acid binding"/>
    <property type="evidence" value="ECO:0007669"/>
    <property type="project" value="InterPro"/>
</dbReference>
<sequence>MTPKLNKSQRCGCSKMKSDSCQKHFEANGCLFFGINGYVVTVPLKNRVNSEKRVNSEWYTTISLPEVFEEIRKNNRQCRIILHHYNAGCHTSAKAIRFLEYQKIELTGPPPYSPDLAPNDFYLFPSVKNKLRGQRLSRHAEAVDVFKLHLLEIPRSELKKCYRNWFQSMQKYINHHD</sequence>
<reference evidence="1 2" key="1">
    <citation type="journal article" date="2019" name="Commun. Biol.">
        <title>The bagworm genome reveals a unique fibroin gene that provides high tensile strength.</title>
        <authorList>
            <person name="Kono N."/>
            <person name="Nakamura H."/>
            <person name="Ohtoshi R."/>
            <person name="Tomita M."/>
            <person name="Numata K."/>
            <person name="Arakawa K."/>
        </authorList>
    </citation>
    <scope>NUCLEOTIDE SEQUENCE [LARGE SCALE GENOMIC DNA]</scope>
</reference>
<dbReference type="PANTHER" id="PTHR46060:SF1">
    <property type="entry name" value="MARINER MOS1 TRANSPOSASE-LIKE PROTEIN"/>
    <property type="match status" value="1"/>
</dbReference>
<dbReference type="Gene3D" id="3.30.420.10">
    <property type="entry name" value="Ribonuclease H-like superfamily/Ribonuclease H"/>
    <property type="match status" value="1"/>
</dbReference>
<dbReference type="InterPro" id="IPR036397">
    <property type="entry name" value="RNaseH_sf"/>
</dbReference>